<dbReference type="EnsemblMetazoa" id="MESCA000820-RA">
    <property type="protein sequence ID" value="MESCA000820-PA"/>
    <property type="gene ID" value="MESCA000820"/>
</dbReference>
<evidence type="ECO:0000259" key="1">
    <source>
        <dbReference type="Pfam" id="PF13087"/>
    </source>
</evidence>
<dbReference type="STRING" id="36166.T1GC25"/>
<dbReference type="EMBL" id="CAQQ02067245">
    <property type="status" value="NOT_ANNOTATED_CDS"/>
    <property type="molecule type" value="Genomic_DNA"/>
</dbReference>
<organism evidence="2 3">
    <name type="scientific">Megaselia scalaris</name>
    <name type="common">Humpbacked fly</name>
    <name type="synonym">Phora scalaris</name>
    <dbReference type="NCBI Taxonomy" id="36166"/>
    <lineage>
        <taxon>Eukaryota</taxon>
        <taxon>Metazoa</taxon>
        <taxon>Ecdysozoa</taxon>
        <taxon>Arthropoda</taxon>
        <taxon>Hexapoda</taxon>
        <taxon>Insecta</taxon>
        <taxon>Pterygota</taxon>
        <taxon>Neoptera</taxon>
        <taxon>Endopterygota</taxon>
        <taxon>Diptera</taxon>
        <taxon>Brachycera</taxon>
        <taxon>Muscomorpha</taxon>
        <taxon>Platypezoidea</taxon>
        <taxon>Phoridae</taxon>
        <taxon>Megaseliini</taxon>
        <taxon>Megaselia</taxon>
    </lineage>
</organism>
<dbReference type="EMBL" id="CAQQ02067244">
    <property type="status" value="NOT_ANNOTATED_CDS"/>
    <property type="molecule type" value="Genomic_DNA"/>
</dbReference>
<dbReference type="InterPro" id="IPR045055">
    <property type="entry name" value="DNA2/NAM7-like"/>
</dbReference>
<dbReference type="Proteomes" id="UP000015102">
    <property type="component" value="Unassembled WGS sequence"/>
</dbReference>
<dbReference type="InterPro" id="IPR027417">
    <property type="entry name" value="P-loop_NTPase"/>
</dbReference>
<sequence length="169" mass="19326">MMTNIYFKIREKTIPFAAKGPRHSRRNFQGEESKIILLSLVRNNEENKIGFLSLKNRICVALSRAKEGLFVVGAMDFFGKNNSIWKEIIEKLSEKAFIGECLPLVCQRHNTSIEAKTSQDFKKLKFGGCFEPCDFEFPCGHVCSLVCHWDEFDHCSNCNCRKTGSGDFE</sequence>
<dbReference type="PANTHER" id="PTHR10887">
    <property type="entry name" value="DNA2/NAM7 HELICASE FAMILY"/>
    <property type="match status" value="1"/>
</dbReference>
<dbReference type="Gene3D" id="3.40.50.300">
    <property type="entry name" value="P-loop containing nucleotide triphosphate hydrolases"/>
    <property type="match status" value="1"/>
</dbReference>
<dbReference type="HOGENOM" id="CLU_1580298_0_0_1"/>
<feature type="domain" description="DNA2/NAM7 helicase-like C-terminal" evidence="1">
    <location>
        <begin position="27"/>
        <end position="75"/>
    </location>
</feature>
<dbReference type="CDD" id="cd18808">
    <property type="entry name" value="SF1_C_Upf1"/>
    <property type="match status" value="1"/>
</dbReference>
<keyword evidence="3" id="KW-1185">Reference proteome</keyword>
<dbReference type="Pfam" id="PF13087">
    <property type="entry name" value="AAA_12"/>
    <property type="match status" value="1"/>
</dbReference>
<accession>T1GC25</accession>
<protein>
    <recommendedName>
        <fullName evidence="1">DNA2/NAM7 helicase-like C-terminal domain-containing protein</fullName>
    </recommendedName>
</protein>
<dbReference type="InterPro" id="IPR041679">
    <property type="entry name" value="DNA2/NAM7-like_C"/>
</dbReference>
<dbReference type="InterPro" id="IPR047187">
    <property type="entry name" value="SF1_C_Upf1"/>
</dbReference>
<dbReference type="AlphaFoldDB" id="T1GC25"/>
<dbReference type="SUPFAM" id="SSF52540">
    <property type="entry name" value="P-loop containing nucleoside triphosphate hydrolases"/>
    <property type="match status" value="1"/>
</dbReference>
<evidence type="ECO:0000313" key="3">
    <source>
        <dbReference type="Proteomes" id="UP000015102"/>
    </source>
</evidence>
<evidence type="ECO:0000313" key="2">
    <source>
        <dbReference type="EnsemblMetazoa" id="MESCA000820-PA"/>
    </source>
</evidence>
<dbReference type="GO" id="GO:0031380">
    <property type="term" value="C:nuclear RNA-directed RNA polymerase complex"/>
    <property type="evidence" value="ECO:0007669"/>
    <property type="project" value="TreeGrafter"/>
</dbReference>
<reference evidence="2" key="2">
    <citation type="submission" date="2015-06" db="UniProtKB">
        <authorList>
            <consortium name="EnsemblMetazoa"/>
        </authorList>
    </citation>
    <scope>IDENTIFICATION</scope>
</reference>
<name>T1GC25_MEGSC</name>
<proteinExistence type="predicted"/>
<reference evidence="3" key="1">
    <citation type="submission" date="2013-02" db="EMBL/GenBank/DDBJ databases">
        <authorList>
            <person name="Hughes D."/>
        </authorList>
    </citation>
    <scope>NUCLEOTIDE SEQUENCE</scope>
    <source>
        <strain>Durham</strain>
        <strain evidence="3">NC isolate 2 -- Noor lab</strain>
    </source>
</reference>
<dbReference type="GO" id="GO:0031048">
    <property type="term" value="P:regulatory ncRNA-mediated heterochromatin formation"/>
    <property type="evidence" value="ECO:0007669"/>
    <property type="project" value="TreeGrafter"/>
</dbReference>
<dbReference type="PANTHER" id="PTHR10887:SF341">
    <property type="entry name" value="NFX1-TYPE ZINC FINGER-CONTAINING PROTEIN 1"/>
    <property type="match status" value="1"/>
</dbReference>